<dbReference type="NCBIfam" id="TIGR01830">
    <property type="entry name" value="3oxo_ACP_reduc"/>
    <property type="match status" value="1"/>
</dbReference>
<dbReference type="NCBIfam" id="NF005559">
    <property type="entry name" value="PRK07231.1"/>
    <property type="match status" value="1"/>
</dbReference>
<dbReference type="NCBIfam" id="NF009466">
    <property type="entry name" value="PRK12826.1-2"/>
    <property type="match status" value="1"/>
</dbReference>
<comment type="catalytic activity">
    <reaction evidence="5 8">
        <text>a (3R)-hydroxyacyl-[ACP] + NADP(+) = a 3-oxoacyl-[ACP] + NADPH + H(+)</text>
        <dbReference type="Rhea" id="RHEA:17397"/>
        <dbReference type="Rhea" id="RHEA-COMP:9916"/>
        <dbReference type="Rhea" id="RHEA-COMP:9945"/>
        <dbReference type="ChEBI" id="CHEBI:15378"/>
        <dbReference type="ChEBI" id="CHEBI:57783"/>
        <dbReference type="ChEBI" id="CHEBI:58349"/>
        <dbReference type="ChEBI" id="CHEBI:78776"/>
        <dbReference type="ChEBI" id="CHEBI:78827"/>
        <dbReference type="EC" id="1.1.1.100"/>
    </reaction>
</comment>
<dbReference type="GO" id="GO:0006633">
    <property type="term" value="P:fatty acid biosynthetic process"/>
    <property type="evidence" value="ECO:0007669"/>
    <property type="project" value="UniProtKB-UniPathway"/>
</dbReference>
<evidence type="ECO:0000256" key="1">
    <source>
        <dbReference type="ARBA" id="ARBA00002607"/>
    </source>
</evidence>
<name>A0A315ETF3_9BURK</name>
<dbReference type="FunFam" id="3.40.50.720:FF:000115">
    <property type="entry name" value="3-oxoacyl-[acyl-carrier-protein] reductase FabG"/>
    <property type="match status" value="1"/>
</dbReference>
<keyword evidence="8" id="KW-0275">Fatty acid biosynthesis</keyword>
<keyword evidence="8" id="KW-0443">Lipid metabolism</keyword>
<dbReference type="GO" id="GO:0004316">
    <property type="term" value="F:3-oxoacyl-[acyl-carrier-protein] reductase (NADPH) activity"/>
    <property type="evidence" value="ECO:0007669"/>
    <property type="project" value="UniProtKB-UniRule"/>
</dbReference>
<comment type="subunit">
    <text evidence="8">Homotetramer.</text>
</comment>
<accession>A0A315ETF3</accession>
<feature type="binding site" evidence="7">
    <location>
        <position position="98"/>
    </location>
    <ligand>
        <name>NADP(+)</name>
        <dbReference type="ChEBI" id="CHEBI:58349"/>
    </ligand>
</feature>
<dbReference type="PANTHER" id="PTHR42760:SF133">
    <property type="entry name" value="3-OXOACYL-[ACYL-CARRIER-PROTEIN] REDUCTASE"/>
    <property type="match status" value="1"/>
</dbReference>
<dbReference type="AlphaFoldDB" id="A0A315ETF3"/>
<feature type="binding site" evidence="7">
    <location>
        <position position="196"/>
    </location>
    <ligand>
        <name>NADP(+)</name>
        <dbReference type="ChEBI" id="CHEBI:58349"/>
    </ligand>
</feature>
<dbReference type="SUPFAM" id="SSF51735">
    <property type="entry name" value="NAD(P)-binding Rossmann-fold domains"/>
    <property type="match status" value="1"/>
</dbReference>
<feature type="binding site" evidence="7">
    <location>
        <begin position="163"/>
        <end position="167"/>
    </location>
    <ligand>
        <name>NADP(+)</name>
        <dbReference type="ChEBI" id="CHEBI:58349"/>
    </ligand>
</feature>
<sequence length="255" mass="27099">MNTNHNSQAQRLQGKVSLITGAAQGIGLATALKFAREGAIVIVCDVKQAAVDEAVKQCQALGAQALGFVVDVTQRDMVDATVKAVLDKFGRIDVLVNNAGITQDARLQKMTLEQFDRVIDVNLRGVFHCAQAVTEAMVAQGSGVILNASSVVGIYGNFGQTNYAATKFGVIGFTKTWSRELGPKGIRVNAVAPGFIQTPILSTIPEKVIHEMTDRVPLKRLGQPEDIANVYAFLASDEAAYINGTVIEVAGGLTL</sequence>
<dbReference type="EC" id="1.1.1.100" evidence="8"/>
<dbReference type="PROSITE" id="PS00061">
    <property type="entry name" value="ADH_SHORT"/>
    <property type="match status" value="1"/>
</dbReference>
<dbReference type="UniPathway" id="UPA00094"/>
<evidence type="ECO:0000256" key="7">
    <source>
        <dbReference type="PIRSR" id="PIRSR611284-2"/>
    </source>
</evidence>
<dbReference type="GO" id="GO:0051287">
    <property type="term" value="F:NAD binding"/>
    <property type="evidence" value="ECO:0007669"/>
    <property type="project" value="UniProtKB-UniRule"/>
</dbReference>
<dbReference type="PANTHER" id="PTHR42760">
    <property type="entry name" value="SHORT-CHAIN DEHYDROGENASES/REDUCTASES FAMILY MEMBER"/>
    <property type="match status" value="1"/>
</dbReference>
<dbReference type="InterPro" id="IPR036291">
    <property type="entry name" value="NAD(P)-bd_dom_sf"/>
</dbReference>
<evidence type="ECO:0000259" key="9">
    <source>
        <dbReference type="SMART" id="SM00822"/>
    </source>
</evidence>
<dbReference type="NCBIfam" id="NF004198">
    <property type="entry name" value="PRK05653.1-3"/>
    <property type="match status" value="1"/>
</dbReference>
<evidence type="ECO:0000256" key="3">
    <source>
        <dbReference type="ARBA" id="ARBA00022857"/>
    </source>
</evidence>
<dbReference type="SMART" id="SM00822">
    <property type="entry name" value="PKS_KR"/>
    <property type="match status" value="1"/>
</dbReference>
<comment type="caution">
    <text evidence="10">The sequence shown here is derived from an EMBL/GenBank/DDBJ whole genome shotgun (WGS) entry which is preliminary data.</text>
</comment>
<organism evidence="10 11">
    <name type="scientific">Limnohabitans curvus</name>
    <dbReference type="NCBI Taxonomy" id="323423"/>
    <lineage>
        <taxon>Bacteria</taxon>
        <taxon>Pseudomonadati</taxon>
        <taxon>Pseudomonadota</taxon>
        <taxon>Betaproteobacteria</taxon>
        <taxon>Burkholderiales</taxon>
        <taxon>Comamonadaceae</taxon>
        <taxon>Limnohabitans</taxon>
    </lineage>
</organism>
<gene>
    <name evidence="10" type="ORF">B9Z44_13755</name>
</gene>
<dbReference type="InterPro" id="IPR020904">
    <property type="entry name" value="Sc_DH/Rdtase_CS"/>
</dbReference>
<dbReference type="InterPro" id="IPR011284">
    <property type="entry name" value="3oxo_ACP_reduc"/>
</dbReference>
<reference evidence="10 11" key="1">
    <citation type="submission" date="2017-04" db="EMBL/GenBank/DDBJ databases">
        <title>Unexpected and diverse lifestyles within the genus Limnohabitans.</title>
        <authorList>
            <person name="Kasalicky V."/>
            <person name="Mehrshad M."/>
            <person name="Andrei S.-A."/>
            <person name="Salcher M."/>
            <person name="Kratochvilova H."/>
            <person name="Simek K."/>
            <person name="Ghai R."/>
        </authorList>
    </citation>
    <scope>NUCLEOTIDE SEQUENCE [LARGE SCALE GENOMIC DNA]</scope>
    <source>
        <strain evidence="10 11">MWH-C5</strain>
    </source>
</reference>
<dbReference type="PRINTS" id="PR00080">
    <property type="entry name" value="SDRFAMILY"/>
</dbReference>
<dbReference type="EMBL" id="NESP01000001">
    <property type="protein sequence ID" value="PUE60539.1"/>
    <property type="molecule type" value="Genomic_DNA"/>
</dbReference>
<evidence type="ECO:0000256" key="8">
    <source>
        <dbReference type="RuleBase" id="RU366074"/>
    </source>
</evidence>
<dbReference type="PRINTS" id="PR00081">
    <property type="entry name" value="GDHRDH"/>
</dbReference>
<comment type="function">
    <text evidence="1 8">Catalyzes the NADPH-dependent reduction of beta-ketoacyl-ACP substrates to beta-hydroxyacyl-ACP products, the first reductive step in the elongation cycle of fatty acid biosynthesis.</text>
</comment>
<evidence type="ECO:0000313" key="10">
    <source>
        <dbReference type="EMBL" id="PUE60539.1"/>
    </source>
</evidence>
<evidence type="ECO:0000256" key="2">
    <source>
        <dbReference type="ARBA" id="ARBA00006484"/>
    </source>
</evidence>
<dbReference type="Proteomes" id="UP000251341">
    <property type="component" value="Unassembled WGS sequence"/>
</dbReference>
<evidence type="ECO:0000256" key="4">
    <source>
        <dbReference type="ARBA" id="ARBA00023002"/>
    </source>
</evidence>
<keyword evidence="8" id="KW-0444">Lipid biosynthesis</keyword>
<keyword evidence="8" id="KW-0276">Fatty acid metabolism</keyword>
<evidence type="ECO:0000256" key="5">
    <source>
        <dbReference type="ARBA" id="ARBA00048508"/>
    </source>
</evidence>
<feature type="domain" description="Ketoreductase" evidence="9">
    <location>
        <begin position="15"/>
        <end position="194"/>
    </location>
</feature>
<dbReference type="InterPro" id="IPR057326">
    <property type="entry name" value="KR_dom"/>
</dbReference>
<keyword evidence="4 8" id="KW-0560">Oxidoreductase</keyword>
<comment type="similarity">
    <text evidence="2 8">Belongs to the short-chain dehydrogenases/reductases (SDR) family.</text>
</comment>
<evidence type="ECO:0000313" key="11">
    <source>
        <dbReference type="Proteomes" id="UP000251341"/>
    </source>
</evidence>
<keyword evidence="3 7" id="KW-0521">NADP</keyword>
<proteinExistence type="inferred from homology"/>
<dbReference type="Gene3D" id="3.40.50.720">
    <property type="entry name" value="NAD(P)-binding Rossmann-like Domain"/>
    <property type="match status" value="1"/>
</dbReference>
<keyword evidence="11" id="KW-1185">Reference proteome</keyword>
<comment type="pathway">
    <text evidence="8">Lipid metabolism; fatty acid biosynthesis.</text>
</comment>
<dbReference type="GO" id="GO:0048038">
    <property type="term" value="F:quinone binding"/>
    <property type="evidence" value="ECO:0007669"/>
    <property type="project" value="TreeGrafter"/>
</dbReference>
<feature type="active site" description="Proton acceptor" evidence="6">
    <location>
        <position position="163"/>
    </location>
</feature>
<dbReference type="InterPro" id="IPR002347">
    <property type="entry name" value="SDR_fam"/>
</dbReference>
<protein>
    <recommendedName>
        <fullName evidence="8">3-oxoacyl-[acyl-carrier-protein] reductase</fullName>
        <ecNumber evidence="8">1.1.1.100</ecNumber>
    </recommendedName>
</protein>
<dbReference type="Pfam" id="PF13561">
    <property type="entry name" value="adh_short_C2"/>
    <property type="match status" value="1"/>
</dbReference>
<evidence type="ECO:0000256" key="6">
    <source>
        <dbReference type="PIRSR" id="PIRSR611284-1"/>
    </source>
</evidence>
<dbReference type="RefSeq" id="WP_108358580.1">
    <property type="nucleotide sequence ID" value="NZ_NESP01000001.1"/>
</dbReference>
<dbReference type="CDD" id="cd05333">
    <property type="entry name" value="BKR_SDR_c"/>
    <property type="match status" value="1"/>
</dbReference>